<dbReference type="Proteomes" id="UP001139125">
    <property type="component" value="Unassembled WGS sequence"/>
</dbReference>
<organism evidence="2 3">
    <name type="scientific">Gracilimonas sediminicola</name>
    <dbReference type="NCBI Taxonomy" id="2952158"/>
    <lineage>
        <taxon>Bacteria</taxon>
        <taxon>Pseudomonadati</taxon>
        <taxon>Balneolota</taxon>
        <taxon>Balneolia</taxon>
        <taxon>Balneolales</taxon>
        <taxon>Balneolaceae</taxon>
        <taxon>Gracilimonas</taxon>
    </lineage>
</organism>
<gene>
    <name evidence="2" type="ORF">NM125_05715</name>
</gene>
<protein>
    <submittedName>
        <fullName evidence="2">Uncharacterized protein</fullName>
    </submittedName>
</protein>
<evidence type="ECO:0000313" key="2">
    <source>
        <dbReference type="EMBL" id="MCP9291072.1"/>
    </source>
</evidence>
<evidence type="ECO:0000256" key="1">
    <source>
        <dbReference type="SAM" id="SignalP"/>
    </source>
</evidence>
<dbReference type="RefSeq" id="WP_255133699.1">
    <property type="nucleotide sequence ID" value="NZ_JANDBC010000001.1"/>
</dbReference>
<proteinExistence type="predicted"/>
<feature type="chain" id="PRO_5040882025" evidence="1">
    <location>
        <begin position="23"/>
        <end position="243"/>
    </location>
</feature>
<feature type="signal peptide" evidence="1">
    <location>
        <begin position="1"/>
        <end position="22"/>
    </location>
</feature>
<accession>A0A9X2REJ4</accession>
<dbReference type="AlphaFoldDB" id="A0A9X2REJ4"/>
<evidence type="ECO:0000313" key="3">
    <source>
        <dbReference type="Proteomes" id="UP001139125"/>
    </source>
</evidence>
<sequence length="243" mass="27016">MNLLKKIMIAGVLFCISHSILAQNTDEKELVIRGEPVLSSNQIIADRDVNYDVNGKLAAGLLVKASQMDLTIQSTLGVLSIMGYENSVLVLLSPQEDKVTIIKEGLDPLDILLSQAGIELESGKVWEIEVTEQLKKNTSDELSIVKELEYLKNELVANRRENKNAEGILAAGLKIYSEWENLEISVSDPDKLLKVQEGENYYLVYVLPEVQELRISMPGKKPLTINLSQTTLESGRVYSLSVE</sequence>
<keyword evidence="3" id="KW-1185">Reference proteome</keyword>
<comment type="caution">
    <text evidence="2">The sequence shown here is derived from an EMBL/GenBank/DDBJ whole genome shotgun (WGS) entry which is preliminary data.</text>
</comment>
<keyword evidence="1" id="KW-0732">Signal</keyword>
<dbReference type="EMBL" id="JANDBC010000001">
    <property type="protein sequence ID" value="MCP9291072.1"/>
    <property type="molecule type" value="Genomic_DNA"/>
</dbReference>
<reference evidence="2" key="1">
    <citation type="submission" date="2022-06" db="EMBL/GenBank/DDBJ databases">
        <title>Gracilimonas sp. CAU 1638 isolated from sea sediment.</title>
        <authorList>
            <person name="Kim W."/>
        </authorList>
    </citation>
    <scope>NUCLEOTIDE SEQUENCE</scope>
    <source>
        <strain evidence="2">CAU 1638</strain>
    </source>
</reference>
<name>A0A9X2REJ4_9BACT</name>